<proteinExistence type="predicted"/>
<evidence type="ECO:0000256" key="1">
    <source>
        <dbReference type="SAM" id="Coils"/>
    </source>
</evidence>
<name>A0A931IRH8_9BURK</name>
<comment type="caution">
    <text evidence="2">The sequence shown here is derived from an EMBL/GenBank/DDBJ whole genome shotgun (WGS) entry which is preliminary data.</text>
</comment>
<accession>A0A931IRH8</accession>
<evidence type="ECO:0008006" key="4">
    <source>
        <dbReference type="Google" id="ProtNLM"/>
    </source>
</evidence>
<organism evidence="2 3">
    <name type="scientific">Inhella gelatinilytica</name>
    <dbReference type="NCBI Taxonomy" id="2795030"/>
    <lineage>
        <taxon>Bacteria</taxon>
        <taxon>Pseudomonadati</taxon>
        <taxon>Pseudomonadota</taxon>
        <taxon>Betaproteobacteria</taxon>
        <taxon>Burkholderiales</taxon>
        <taxon>Sphaerotilaceae</taxon>
        <taxon>Inhella</taxon>
    </lineage>
</organism>
<dbReference type="RefSeq" id="WP_198098954.1">
    <property type="nucleotide sequence ID" value="NZ_JAEDAL010000001.1"/>
</dbReference>
<dbReference type="EMBL" id="JAEDAL010000001">
    <property type="protein sequence ID" value="MBH9551335.1"/>
    <property type="molecule type" value="Genomic_DNA"/>
</dbReference>
<protein>
    <recommendedName>
        <fullName evidence="4">MSHA biogenesis protein MshJ</fullName>
    </recommendedName>
</protein>
<dbReference type="AlphaFoldDB" id="A0A931IRH8"/>
<feature type="coiled-coil region" evidence="1">
    <location>
        <begin position="66"/>
        <end position="104"/>
    </location>
</feature>
<keyword evidence="3" id="KW-1185">Reference proteome</keyword>
<dbReference type="Proteomes" id="UP000620139">
    <property type="component" value="Unassembled WGS sequence"/>
</dbReference>
<evidence type="ECO:0000313" key="2">
    <source>
        <dbReference type="EMBL" id="MBH9551335.1"/>
    </source>
</evidence>
<reference evidence="2" key="1">
    <citation type="submission" date="2020-12" db="EMBL/GenBank/DDBJ databases">
        <title>The genome sequence of Inhella sp. 4Y17.</title>
        <authorList>
            <person name="Liu Y."/>
        </authorList>
    </citation>
    <scope>NUCLEOTIDE SEQUENCE</scope>
    <source>
        <strain evidence="2">4Y10</strain>
    </source>
</reference>
<evidence type="ECO:0000313" key="3">
    <source>
        <dbReference type="Proteomes" id="UP000620139"/>
    </source>
</evidence>
<keyword evidence="1" id="KW-0175">Coiled coil</keyword>
<gene>
    <name evidence="2" type="ORF">I7X43_00625</name>
</gene>
<sequence>MKRSSWHQQWRAWQQAFDARAPRERWLLAGTVVALALWLGDSLALNPAMKRWKAAQTQAGQLESRVAELRQVQAQARVQAEQQRQQRAAELQRLQAELGRLEGRPGALEAARMLTLLEEVVAQQGGAVRLRALSAKPDTRVAPAAAASEPVGPRLFRHGMEIVVTGRYEALHRYLADLAHSESRLRVRQLALTVREHPEIEMTVLVETLSPQAAWLTL</sequence>